<comment type="caution">
    <text evidence="1">The sequence shown here is derived from an EMBL/GenBank/DDBJ whole genome shotgun (WGS) entry which is preliminary data.</text>
</comment>
<dbReference type="RefSeq" id="WP_344472535.1">
    <property type="nucleotide sequence ID" value="NZ_BAAAQX010000004.1"/>
</dbReference>
<protein>
    <submittedName>
        <fullName evidence="1">Uncharacterized protein</fullName>
    </submittedName>
</protein>
<keyword evidence="2" id="KW-1185">Reference proteome</keyword>
<accession>A0ABN3CAL3</accession>
<sequence length="162" mass="17914">MTQCDCGAPPGPLGTCADYYNTILAEEQLDPEMYRWHAVVVCVYLLQHPARGHEKHLDSQFRWLQFYLDRGIDATIRLQAHQVARNNRRSSAGYDMAPLEPYAPLPSGGPPAHFATSFCELPYGEGGFVLDGHATYGNRLHTLAQATEQAWKSLGPGTPSRG</sequence>
<dbReference type="Pfam" id="PF19371">
    <property type="entry name" value="DUF5946"/>
    <property type="match status" value="1"/>
</dbReference>
<reference evidence="1 2" key="1">
    <citation type="journal article" date="2019" name="Int. J. Syst. Evol. Microbiol.">
        <title>The Global Catalogue of Microorganisms (GCM) 10K type strain sequencing project: providing services to taxonomists for standard genome sequencing and annotation.</title>
        <authorList>
            <consortium name="The Broad Institute Genomics Platform"/>
            <consortium name="The Broad Institute Genome Sequencing Center for Infectious Disease"/>
            <person name="Wu L."/>
            <person name="Ma J."/>
        </authorList>
    </citation>
    <scope>NUCLEOTIDE SEQUENCE [LARGE SCALE GENOMIC DNA]</scope>
    <source>
        <strain evidence="1 2">JCM 16114</strain>
    </source>
</reference>
<organism evidence="1 2">
    <name type="scientific">Nonomuraea monospora</name>
    <dbReference type="NCBI Taxonomy" id="568818"/>
    <lineage>
        <taxon>Bacteria</taxon>
        <taxon>Bacillati</taxon>
        <taxon>Actinomycetota</taxon>
        <taxon>Actinomycetes</taxon>
        <taxon>Streptosporangiales</taxon>
        <taxon>Streptosporangiaceae</taxon>
        <taxon>Nonomuraea</taxon>
    </lineage>
</organism>
<evidence type="ECO:0000313" key="1">
    <source>
        <dbReference type="EMBL" id="GAA2206380.1"/>
    </source>
</evidence>
<dbReference type="EMBL" id="BAAAQX010000004">
    <property type="protein sequence ID" value="GAA2206380.1"/>
    <property type="molecule type" value="Genomic_DNA"/>
</dbReference>
<proteinExistence type="predicted"/>
<evidence type="ECO:0000313" key="2">
    <source>
        <dbReference type="Proteomes" id="UP001499843"/>
    </source>
</evidence>
<dbReference type="InterPro" id="IPR045990">
    <property type="entry name" value="DUF5946"/>
</dbReference>
<name>A0ABN3CAL3_9ACTN</name>
<dbReference type="Proteomes" id="UP001499843">
    <property type="component" value="Unassembled WGS sequence"/>
</dbReference>
<gene>
    <name evidence="1" type="ORF">GCM10009850_018380</name>
</gene>